<gene>
    <name evidence="1" type="ORF">CU097_005459</name>
</gene>
<evidence type="ECO:0000313" key="1">
    <source>
        <dbReference type="EMBL" id="RCH81175.1"/>
    </source>
</evidence>
<name>A0A367IU02_RHIAZ</name>
<keyword evidence="2" id="KW-1185">Reference proteome</keyword>
<sequence>MEKLEDEHVGLIEVEPCDRIGSLEELDDLILSINNNMRDEKQSDKTKRECPIYTIVET</sequence>
<dbReference type="AlphaFoldDB" id="A0A367IU02"/>
<proteinExistence type="predicted"/>
<dbReference type="Proteomes" id="UP000252139">
    <property type="component" value="Unassembled WGS sequence"/>
</dbReference>
<organism evidence="1 2">
    <name type="scientific">Rhizopus azygosporus</name>
    <name type="common">Rhizopus microsporus var. azygosporus</name>
    <dbReference type="NCBI Taxonomy" id="86630"/>
    <lineage>
        <taxon>Eukaryota</taxon>
        <taxon>Fungi</taxon>
        <taxon>Fungi incertae sedis</taxon>
        <taxon>Mucoromycota</taxon>
        <taxon>Mucoromycotina</taxon>
        <taxon>Mucoromycetes</taxon>
        <taxon>Mucorales</taxon>
        <taxon>Mucorineae</taxon>
        <taxon>Rhizopodaceae</taxon>
        <taxon>Rhizopus</taxon>
    </lineage>
</organism>
<comment type="caution">
    <text evidence="1">The sequence shown here is derived from an EMBL/GenBank/DDBJ whole genome shotgun (WGS) entry which is preliminary data.</text>
</comment>
<reference evidence="1 2" key="1">
    <citation type="journal article" date="2018" name="G3 (Bethesda)">
        <title>Phylogenetic and Phylogenomic Definition of Rhizopus Species.</title>
        <authorList>
            <person name="Gryganskyi A.P."/>
            <person name="Golan J."/>
            <person name="Dolatabadi S."/>
            <person name="Mondo S."/>
            <person name="Robb S."/>
            <person name="Idnurm A."/>
            <person name="Muszewska A."/>
            <person name="Steczkiewicz K."/>
            <person name="Masonjones S."/>
            <person name="Liao H.L."/>
            <person name="Gajdeczka M.T."/>
            <person name="Anike F."/>
            <person name="Vuek A."/>
            <person name="Anishchenko I.M."/>
            <person name="Voigt K."/>
            <person name="de Hoog G.S."/>
            <person name="Smith M.E."/>
            <person name="Heitman J."/>
            <person name="Vilgalys R."/>
            <person name="Stajich J.E."/>
        </authorList>
    </citation>
    <scope>NUCLEOTIDE SEQUENCE [LARGE SCALE GENOMIC DNA]</scope>
    <source>
        <strain evidence="1 2">CBS 357.93</strain>
    </source>
</reference>
<protein>
    <submittedName>
        <fullName evidence="1">Uncharacterized protein</fullName>
    </submittedName>
</protein>
<evidence type="ECO:0000313" key="2">
    <source>
        <dbReference type="Proteomes" id="UP000252139"/>
    </source>
</evidence>
<feature type="non-terminal residue" evidence="1">
    <location>
        <position position="58"/>
    </location>
</feature>
<accession>A0A367IU02</accession>
<dbReference type="EMBL" id="PJQL01003549">
    <property type="protein sequence ID" value="RCH81175.1"/>
    <property type="molecule type" value="Genomic_DNA"/>
</dbReference>